<reference evidence="2 3" key="1">
    <citation type="submission" date="2018-06" db="EMBL/GenBank/DDBJ databases">
        <authorList>
            <consortium name="Pathogen Informatics"/>
            <person name="Doyle S."/>
        </authorList>
    </citation>
    <scope>NUCLEOTIDE SEQUENCE [LARGE SCALE GENOMIC DNA]</scope>
    <source>
        <strain evidence="2 3">NCTC13645</strain>
    </source>
</reference>
<dbReference type="AlphaFoldDB" id="A0A380P7T3"/>
<evidence type="ECO:0000313" key="2">
    <source>
        <dbReference type="EMBL" id="SUP61260.1"/>
    </source>
</evidence>
<keyword evidence="1" id="KW-0812">Transmembrane</keyword>
<accession>A0A380P7T3</accession>
<dbReference type="Proteomes" id="UP000254621">
    <property type="component" value="Unassembled WGS sequence"/>
</dbReference>
<sequence length="32" mass="3448">MSTTLETKAPSKSMIILAAVVANIIWGTHLSY</sequence>
<dbReference type="EMBL" id="UHIV01000006">
    <property type="protein sequence ID" value="SUP61260.1"/>
    <property type="molecule type" value="Genomic_DNA"/>
</dbReference>
<feature type="transmembrane region" description="Helical" evidence="1">
    <location>
        <begin position="12"/>
        <end position="30"/>
    </location>
</feature>
<organism evidence="2 3">
    <name type="scientific">Weissella viridescens</name>
    <name type="common">Lactobacillus viridescens</name>
    <dbReference type="NCBI Taxonomy" id="1629"/>
    <lineage>
        <taxon>Bacteria</taxon>
        <taxon>Bacillati</taxon>
        <taxon>Bacillota</taxon>
        <taxon>Bacilli</taxon>
        <taxon>Lactobacillales</taxon>
        <taxon>Lactobacillaceae</taxon>
        <taxon>Weissella</taxon>
    </lineage>
</organism>
<evidence type="ECO:0000313" key="3">
    <source>
        <dbReference type="Proteomes" id="UP000254621"/>
    </source>
</evidence>
<protein>
    <submittedName>
        <fullName evidence="2">Uncharacterized protein</fullName>
    </submittedName>
</protein>
<evidence type="ECO:0000256" key="1">
    <source>
        <dbReference type="SAM" id="Phobius"/>
    </source>
</evidence>
<keyword evidence="1" id="KW-1133">Transmembrane helix</keyword>
<gene>
    <name evidence="2" type="ORF">NCTC13645_02395</name>
</gene>
<proteinExistence type="predicted"/>
<name>A0A380P7T3_WEIVI</name>
<keyword evidence="1" id="KW-0472">Membrane</keyword>